<evidence type="ECO:0000256" key="3">
    <source>
        <dbReference type="ARBA" id="ARBA00022475"/>
    </source>
</evidence>
<dbReference type="EC" id="2.7.8.-" evidence="10"/>
<proteinExistence type="inferred from homology"/>
<reference evidence="10" key="2">
    <citation type="submission" date="2023-08" db="EMBL/GenBank/DDBJ databases">
        <title>Identification and characterization of horizontal gene transfer across gut microbiota members of farm animals based on homology search.</title>
        <authorList>
            <person name="Schwarzerova J."/>
            <person name="Nykrynova M."/>
            <person name="Jureckova K."/>
            <person name="Cejkova D."/>
            <person name="Rychlik I."/>
        </authorList>
    </citation>
    <scope>NUCLEOTIDE SEQUENCE</scope>
    <source>
        <strain evidence="10">15_COKtk</strain>
    </source>
</reference>
<keyword evidence="4 10" id="KW-0808">Transferase</keyword>
<dbReference type="PANTHER" id="PTHR30576:SF4">
    <property type="entry name" value="UNDECAPRENYL-PHOSPHATE GALACTOSE PHOSPHOTRANSFERASE"/>
    <property type="match status" value="1"/>
</dbReference>
<name>A0AAW7JUZ5_9ACTN</name>
<evidence type="ECO:0000256" key="8">
    <source>
        <dbReference type="SAM" id="Phobius"/>
    </source>
</evidence>
<feature type="transmembrane region" description="Helical" evidence="8">
    <location>
        <begin position="57"/>
        <end position="80"/>
    </location>
</feature>
<evidence type="ECO:0000256" key="2">
    <source>
        <dbReference type="ARBA" id="ARBA00006464"/>
    </source>
</evidence>
<dbReference type="RefSeq" id="WP_289827180.1">
    <property type="nucleotide sequence ID" value="NZ_JAUEIR010000005.1"/>
</dbReference>
<keyword evidence="6 8" id="KW-1133">Transmembrane helix</keyword>
<evidence type="ECO:0000256" key="1">
    <source>
        <dbReference type="ARBA" id="ARBA00004236"/>
    </source>
</evidence>
<accession>A0AAW7JUZ5</accession>
<dbReference type="Proteomes" id="UP001168505">
    <property type="component" value="Unassembled WGS sequence"/>
</dbReference>
<gene>
    <name evidence="10" type="ORF">QVN40_07010</name>
</gene>
<dbReference type="PANTHER" id="PTHR30576">
    <property type="entry name" value="COLANIC BIOSYNTHESIS UDP-GLUCOSE LIPID CARRIER TRANSFERASE"/>
    <property type="match status" value="1"/>
</dbReference>
<feature type="domain" description="Bacterial sugar transferase" evidence="9">
    <location>
        <begin position="52"/>
        <end position="242"/>
    </location>
</feature>
<dbReference type="AlphaFoldDB" id="A0AAW7JUZ5"/>
<dbReference type="InterPro" id="IPR003362">
    <property type="entry name" value="Bact_transf"/>
</dbReference>
<evidence type="ECO:0000256" key="6">
    <source>
        <dbReference type="ARBA" id="ARBA00022989"/>
    </source>
</evidence>
<reference evidence="10" key="1">
    <citation type="submission" date="2023-06" db="EMBL/GenBank/DDBJ databases">
        <authorList>
            <person name="Zeman M."/>
            <person name="Kubasova T."/>
            <person name="Jahodarova E."/>
            <person name="Nykrynova M."/>
            <person name="Rychlik I."/>
        </authorList>
    </citation>
    <scope>NUCLEOTIDE SEQUENCE</scope>
    <source>
        <strain evidence="10">15_COKtk</strain>
    </source>
</reference>
<dbReference type="Pfam" id="PF02397">
    <property type="entry name" value="Bac_transf"/>
    <property type="match status" value="1"/>
</dbReference>
<keyword evidence="3" id="KW-1003">Cell membrane</keyword>
<comment type="subcellular location">
    <subcellularLocation>
        <location evidence="1">Cell membrane</location>
    </subcellularLocation>
</comment>
<evidence type="ECO:0000259" key="9">
    <source>
        <dbReference type="Pfam" id="PF02397"/>
    </source>
</evidence>
<protein>
    <submittedName>
        <fullName evidence="10">Sugar transferase</fullName>
        <ecNumber evidence="10">2.7.8.-</ecNumber>
    </submittedName>
</protein>
<organism evidence="10 11">
    <name type="scientific">Collinsella ihumii</name>
    <dbReference type="NCBI Taxonomy" id="1720204"/>
    <lineage>
        <taxon>Bacteria</taxon>
        <taxon>Bacillati</taxon>
        <taxon>Actinomycetota</taxon>
        <taxon>Coriobacteriia</taxon>
        <taxon>Coriobacteriales</taxon>
        <taxon>Coriobacteriaceae</taxon>
        <taxon>Collinsella</taxon>
    </lineage>
</organism>
<evidence type="ECO:0000256" key="5">
    <source>
        <dbReference type="ARBA" id="ARBA00022692"/>
    </source>
</evidence>
<dbReference type="GO" id="GO:0005886">
    <property type="term" value="C:plasma membrane"/>
    <property type="evidence" value="ECO:0007669"/>
    <property type="project" value="UniProtKB-SubCell"/>
</dbReference>
<evidence type="ECO:0000256" key="7">
    <source>
        <dbReference type="ARBA" id="ARBA00023136"/>
    </source>
</evidence>
<evidence type="ECO:0000313" key="11">
    <source>
        <dbReference type="Proteomes" id="UP001168505"/>
    </source>
</evidence>
<dbReference type="EMBL" id="JAUEIR010000005">
    <property type="protein sequence ID" value="MDN0069451.1"/>
    <property type="molecule type" value="Genomic_DNA"/>
</dbReference>
<evidence type="ECO:0000313" key="10">
    <source>
        <dbReference type="EMBL" id="MDN0069451.1"/>
    </source>
</evidence>
<dbReference type="GO" id="GO:0016780">
    <property type="term" value="F:phosphotransferase activity, for other substituted phosphate groups"/>
    <property type="evidence" value="ECO:0007669"/>
    <property type="project" value="TreeGrafter"/>
</dbReference>
<comment type="caution">
    <text evidence="10">The sequence shown here is derived from an EMBL/GenBank/DDBJ whole genome shotgun (WGS) entry which is preliminary data.</text>
</comment>
<evidence type="ECO:0000256" key="4">
    <source>
        <dbReference type="ARBA" id="ARBA00022679"/>
    </source>
</evidence>
<keyword evidence="5 8" id="KW-0812">Transmembrane</keyword>
<keyword evidence="7 8" id="KW-0472">Membrane</keyword>
<comment type="similarity">
    <text evidence="2">Belongs to the bacterial sugar transferase family.</text>
</comment>
<sequence>MVTPEGALTGAFALYAQSNTEPDGTLPRPGTEAFADVCRRLDRRPFGYRIAKRTFDIAFSVAVIVVGLVPCALLSVAIAADTKGSPIYTQERAGRLGRPFRIFKFRSMVADADDVEKYLAPAQLAQWERERKVDGDPRITRLGRVLRRTSLDELPQFLNVLAGQLSVIGPRAITYDELREYGSDAPLLLSVPQGITGAWQAGPRNEATFENGERQAIELGYARHASVGEDARVFCATFGAMFGSRRSGR</sequence>